<evidence type="ECO:0000259" key="7">
    <source>
        <dbReference type="Pfam" id="PF04024"/>
    </source>
</evidence>
<comment type="caution">
    <text evidence="8">The sequence shown here is derived from an EMBL/GenBank/DDBJ whole genome shotgun (WGS) entry which is preliminary data.</text>
</comment>
<comment type="subcellular location">
    <subcellularLocation>
        <location evidence="1">Cell membrane</location>
        <topology evidence="1">Single-pass membrane protein</topology>
    </subcellularLocation>
</comment>
<evidence type="ECO:0000256" key="2">
    <source>
        <dbReference type="ARBA" id="ARBA00022475"/>
    </source>
</evidence>
<accession>U2E1S4</accession>
<keyword evidence="4 6" id="KW-1133">Transmembrane helix</keyword>
<sequence>MKGNKKLTRSRKERMIAGVCGGLAEYFGWDISLLRVVYVLATIFTAFAGTIVYIILWIVMPDERYSDGYGSRINDRQ</sequence>
<dbReference type="PATRIC" id="fig|1321819.3.peg.945"/>
<dbReference type="RefSeq" id="WP_021644384.1">
    <property type="nucleotide sequence ID" value="NZ_KE993071.1"/>
</dbReference>
<feature type="domain" description="Phage shock protein PspC N-terminal" evidence="7">
    <location>
        <begin position="5"/>
        <end position="63"/>
    </location>
</feature>
<organism evidence="8 9">
    <name type="scientific">Bacteroides pyogenes F0041</name>
    <dbReference type="NCBI Taxonomy" id="1321819"/>
    <lineage>
        <taxon>Bacteria</taxon>
        <taxon>Pseudomonadati</taxon>
        <taxon>Bacteroidota</taxon>
        <taxon>Bacteroidia</taxon>
        <taxon>Bacteroidales</taxon>
        <taxon>Bacteroidaceae</taxon>
        <taxon>Bacteroides</taxon>
    </lineage>
</organism>
<keyword evidence="5 6" id="KW-0472">Membrane</keyword>
<protein>
    <submittedName>
        <fullName evidence="8">PspC domain protein</fullName>
    </submittedName>
</protein>
<dbReference type="GO" id="GO:0005886">
    <property type="term" value="C:plasma membrane"/>
    <property type="evidence" value="ECO:0007669"/>
    <property type="project" value="UniProtKB-SubCell"/>
</dbReference>
<dbReference type="OrthoDB" id="5772680at2"/>
<keyword evidence="3 6" id="KW-0812">Transmembrane</keyword>
<dbReference type="EMBL" id="AWSV01000057">
    <property type="protein sequence ID" value="ERI86201.1"/>
    <property type="molecule type" value="Genomic_DNA"/>
</dbReference>
<dbReference type="Pfam" id="PF04024">
    <property type="entry name" value="PspC"/>
    <property type="match status" value="1"/>
</dbReference>
<dbReference type="Proteomes" id="UP000016496">
    <property type="component" value="Unassembled WGS sequence"/>
</dbReference>
<proteinExistence type="predicted"/>
<evidence type="ECO:0000256" key="6">
    <source>
        <dbReference type="SAM" id="Phobius"/>
    </source>
</evidence>
<feature type="transmembrane region" description="Helical" evidence="6">
    <location>
        <begin position="35"/>
        <end position="59"/>
    </location>
</feature>
<dbReference type="PANTHER" id="PTHR33885:SF3">
    <property type="entry name" value="PHAGE SHOCK PROTEIN C"/>
    <property type="match status" value="1"/>
</dbReference>
<evidence type="ECO:0000256" key="3">
    <source>
        <dbReference type="ARBA" id="ARBA00022692"/>
    </source>
</evidence>
<keyword evidence="2" id="KW-1003">Cell membrane</keyword>
<name>U2E1S4_9BACE</name>
<dbReference type="PANTHER" id="PTHR33885">
    <property type="entry name" value="PHAGE SHOCK PROTEIN C"/>
    <property type="match status" value="1"/>
</dbReference>
<evidence type="ECO:0000313" key="8">
    <source>
        <dbReference type="EMBL" id="ERI86201.1"/>
    </source>
</evidence>
<dbReference type="HOGENOM" id="CLU_143433_3_0_10"/>
<gene>
    <name evidence="8" type="ORF">HMPREF1981_01021</name>
</gene>
<evidence type="ECO:0000256" key="5">
    <source>
        <dbReference type="ARBA" id="ARBA00023136"/>
    </source>
</evidence>
<dbReference type="AlphaFoldDB" id="U2E1S4"/>
<evidence type="ECO:0000256" key="1">
    <source>
        <dbReference type="ARBA" id="ARBA00004162"/>
    </source>
</evidence>
<dbReference type="InterPro" id="IPR007168">
    <property type="entry name" value="Phageshock_PspC_N"/>
</dbReference>
<evidence type="ECO:0000313" key="9">
    <source>
        <dbReference type="Proteomes" id="UP000016496"/>
    </source>
</evidence>
<dbReference type="InterPro" id="IPR052027">
    <property type="entry name" value="PspC"/>
</dbReference>
<evidence type="ECO:0000256" key="4">
    <source>
        <dbReference type="ARBA" id="ARBA00022989"/>
    </source>
</evidence>
<reference evidence="8 9" key="1">
    <citation type="submission" date="2013-08" db="EMBL/GenBank/DDBJ databases">
        <authorList>
            <person name="Weinstock G."/>
            <person name="Sodergren E."/>
            <person name="Wylie T."/>
            <person name="Fulton L."/>
            <person name="Fulton R."/>
            <person name="Fronick C."/>
            <person name="O'Laughlin M."/>
            <person name="Godfrey J."/>
            <person name="Miner T."/>
            <person name="Herter B."/>
            <person name="Appelbaum E."/>
            <person name="Cordes M."/>
            <person name="Lek S."/>
            <person name="Wollam A."/>
            <person name="Pepin K.H."/>
            <person name="Palsikar V.B."/>
            <person name="Mitreva M."/>
            <person name="Wilson R.K."/>
        </authorList>
    </citation>
    <scope>NUCLEOTIDE SEQUENCE [LARGE SCALE GENOMIC DNA]</scope>
    <source>
        <strain evidence="8 9">F0041</strain>
    </source>
</reference>